<reference evidence="9 10" key="1">
    <citation type="submission" date="2019-01" db="EMBL/GenBank/DDBJ databases">
        <authorList>
            <consortium name="Pathogen Informatics"/>
        </authorList>
    </citation>
    <scope>NUCLEOTIDE SEQUENCE [LARGE SCALE GENOMIC DNA]</scope>
    <source>
        <strain evidence="9 10">NCTC10118</strain>
    </source>
</reference>
<evidence type="ECO:0000256" key="7">
    <source>
        <dbReference type="RuleBase" id="RU000477"/>
    </source>
</evidence>
<evidence type="ECO:0000313" key="9">
    <source>
        <dbReference type="EMBL" id="VEU63662.1"/>
    </source>
</evidence>
<dbReference type="InterPro" id="IPR000425">
    <property type="entry name" value="MIP"/>
</dbReference>
<feature type="transmembrane region" description="Helical" evidence="8">
    <location>
        <begin position="6"/>
        <end position="25"/>
    </location>
</feature>
<dbReference type="GO" id="GO:0005886">
    <property type="term" value="C:plasma membrane"/>
    <property type="evidence" value="ECO:0007669"/>
    <property type="project" value="TreeGrafter"/>
</dbReference>
<evidence type="ECO:0000256" key="8">
    <source>
        <dbReference type="SAM" id="Phobius"/>
    </source>
</evidence>
<dbReference type="PRINTS" id="PR00783">
    <property type="entry name" value="MINTRINSICP"/>
</dbReference>
<protein>
    <submittedName>
        <fullName evidence="9">Aquaglyceroporin</fullName>
    </submittedName>
</protein>
<dbReference type="InterPro" id="IPR023271">
    <property type="entry name" value="Aquaporin-like"/>
</dbReference>
<sequence>MLYLSEFIGTMILIIFGNGVVYSVSAKRMFANQPGKWVVIALAWGLAVLVAATVAIAMGGPAHLNPAVTIFSLLAGKFKNYHELAFIPLQILGAMAGQIILNFINWKHIQETDLSSVRAAHCTGPAYDNVKENAVIFNFAYELVGTLLLVGVILALGSTHFALISWAQGPLPVALLVMVIGMSLGSSTGYAINPARDLGPRIVYFLMERTLFGPRQKEHVGANWSYSWVPVLAPMLGGAIIGAIALAV</sequence>
<dbReference type="PANTHER" id="PTHR43829">
    <property type="entry name" value="AQUAPORIN OR AQUAGLYCEROPORIN RELATED"/>
    <property type="match status" value="1"/>
</dbReference>
<comment type="subcellular location">
    <subcellularLocation>
        <location evidence="1">Membrane</location>
        <topology evidence="1">Multi-pass membrane protein</topology>
    </subcellularLocation>
</comment>
<keyword evidence="5 8" id="KW-1133">Transmembrane helix</keyword>
<dbReference type="OrthoDB" id="9807293at2"/>
<dbReference type="PANTHER" id="PTHR43829:SF9">
    <property type="entry name" value="AQUAPORIN-9"/>
    <property type="match status" value="1"/>
</dbReference>
<proteinExistence type="inferred from homology"/>
<dbReference type="PROSITE" id="PS00221">
    <property type="entry name" value="MIP"/>
    <property type="match status" value="1"/>
</dbReference>
<dbReference type="GO" id="GO:0015254">
    <property type="term" value="F:glycerol channel activity"/>
    <property type="evidence" value="ECO:0007669"/>
    <property type="project" value="TreeGrafter"/>
</dbReference>
<organism evidence="9 10">
    <name type="scientific">Mycoplasmopsis bovirhinis</name>
    <dbReference type="NCBI Taxonomy" id="29553"/>
    <lineage>
        <taxon>Bacteria</taxon>
        <taxon>Bacillati</taxon>
        <taxon>Mycoplasmatota</taxon>
        <taxon>Mycoplasmoidales</taxon>
        <taxon>Metamycoplasmataceae</taxon>
        <taxon>Mycoplasmopsis</taxon>
    </lineage>
</organism>
<dbReference type="Proteomes" id="UP000289952">
    <property type="component" value="Chromosome"/>
</dbReference>
<dbReference type="InterPro" id="IPR022357">
    <property type="entry name" value="MIP_CS"/>
</dbReference>
<feature type="transmembrane region" description="Helical" evidence="8">
    <location>
        <begin position="84"/>
        <end position="104"/>
    </location>
</feature>
<dbReference type="AlphaFoldDB" id="A0A449AFC1"/>
<dbReference type="EMBL" id="LR214972">
    <property type="protein sequence ID" value="VEU63662.1"/>
    <property type="molecule type" value="Genomic_DNA"/>
</dbReference>
<keyword evidence="3 7" id="KW-0813">Transport</keyword>
<dbReference type="RefSeq" id="WP_129621857.1">
    <property type="nucleotide sequence ID" value="NZ_LR214972.1"/>
</dbReference>
<feature type="transmembrane region" description="Helical" evidence="8">
    <location>
        <begin position="225"/>
        <end position="247"/>
    </location>
</feature>
<evidence type="ECO:0000256" key="2">
    <source>
        <dbReference type="ARBA" id="ARBA00006175"/>
    </source>
</evidence>
<comment type="similarity">
    <text evidence="2 7">Belongs to the MIP/aquaporin (TC 1.A.8) family.</text>
</comment>
<feature type="transmembrane region" description="Helical" evidence="8">
    <location>
        <begin position="173"/>
        <end position="192"/>
    </location>
</feature>
<keyword evidence="4 7" id="KW-0812">Transmembrane</keyword>
<name>A0A449AFC1_9BACT</name>
<evidence type="ECO:0000256" key="6">
    <source>
        <dbReference type="ARBA" id="ARBA00023136"/>
    </source>
</evidence>
<accession>A0A449AFC1</accession>
<evidence type="ECO:0000256" key="5">
    <source>
        <dbReference type="ARBA" id="ARBA00022989"/>
    </source>
</evidence>
<dbReference type="SUPFAM" id="SSF81338">
    <property type="entry name" value="Aquaporin-like"/>
    <property type="match status" value="1"/>
</dbReference>
<dbReference type="Pfam" id="PF00230">
    <property type="entry name" value="MIP"/>
    <property type="match status" value="1"/>
</dbReference>
<evidence type="ECO:0000256" key="1">
    <source>
        <dbReference type="ARBA" id="ARBA00004141"/>
    </source>
</evidence>
<gene>
    <name evidence="9" type="primary">glpF</name>
    <name evidence="9" type="ORF">NCTC10118_00715</name>
</gene>
<keyword evidence="6 8" id="KW-0472">Membrane</keyword>
<evidence type="ECO:0000256" key="4">
    <source>
        <dbReference type="ARBA" id="ARBA00022692"/>
    </source>
</evidence>
<keyword evidence="10" id="KW-1185">Reference proteome</keyword>
<dbReference type="InterPro" id="IPR050363">
    <property type="entry name" value="MIP/Aquaporin"/>
</dbReference>
<dbReference type="Gene3D" id="1.20.1080.10">
    <property type="entry name" value="Glycerol uptake facilitator protein"/>
    <property type="match status" value="1"/>
</dbReference>
<evidence type="ECO:0000256" key="3">
    <source>
        <dbReference type="ARBA" id="ARBA00022448"/>
    </source>
</evidence>
<feature type="transmembrane region" description="Helical" evidence="8">
    <location>
        <begin position="37"/>
        <end position="64"/>
    </location>
</feature>
<evidence type="ECO:0000313" key="10">
    <source>
        <dbReference type="Proteomes" id="UP000289952"/>
    </source>
</evidence>